<dbReference type="PANTHER" id="PTHR22803">
    <property type="entry name" value="MANNOSE, PHOSPHOLIPASE, LECTIN RECEPTOR RELATED"/>
    <property type="match status" value="1"/>
</dbReference>
<evidence type="ECO:0000256" key="1">
    <source>
        <dbReference type="ARBA" id="ARBA00023157"/>
    </source>
</evidence>
<name>A0AAD8FIW0_BIOPF</name>
<keyword evidence="1" id="KW-1015">Disulfide bond</keyword>
<dbReference type="InterPro" id="IPR001304">
    <property type="entry name" value="C-type_lectin-like"/>
</dbReference>
<dbReference type="PROSITE" id="PS00615">
    <property type="entry name" value="C_TYPE_LECTIN_1"/>
    <property type="match status" value="1"/>
</dbReference>
<feature type="domain" description="C-type lectin" evidence="2">
    <location>
        <begin position="80"/>
        <end position="189"/>
    </location>
</feature>
<evidence type="ECO:0000259" key="2">
    <source>
        <dbReference type="PROSITE" id="PS50041"/>
    </source>
</evidence>
<gene>
    <name evidence="3" type="ORF">Bpfe_005619</name>
</gene>
<reference evidence="3" key="1">
    <citation type="journal article" date="2023" name="PLoS Negl. Trop. Dis.">
        <title>A genome sequence for Biomphalaria pfeifferi, the major vector snail for the human-infecting parasite Schistosoma mansoni.</title>
        <authorList>
            <person name="Bu L."/>
            <person name="Lu L."/>
            <person name="Laidemitt M.R."/>
            <person name="Zhang S.M."/>
            <person name="Mutuku M."/>
            <person name="Mkoji G."/>
            <person name="Steinauer M."/>
            <person name="Loker E.S."/>
        </authorList>
    </citation>
    <scope>NUCLEOTIDE SEQUENCE</scope>
    <source>
        <strain evidence="3">KasaAsao</strain>
    </source>
</reference>
<dbReference type="AlphaFoldDB" id="A0AAD8FIW0"/>
<accession>A0AAD8FIW0</accession>
<dbReference type="Proteomes" id="UP001233172">
    <property type="component" value="Unassembled WGS sequence"/>
</dbReference>
<dbReference type="SMART" id="SM00034">
    <property type="entry name" value="CLECT"/>
    <property type="match status" value="1"/>
</dbReference>
<evidence type="ECO:0000313" key="3">
    <source>
        <dbReference type="EMBL" id="KAK0065061.1"/>
    </source>
</evidence>
<proteinExistence type="predicted"/>
<dbReference type="PROSITE" id="PS50041">
    <property type="entry name" value="C_TYPE_LECTIN_2"/>
    <property type="match status" value="1"/>
</dbReference>
<dbReference type="InterPro" id="IPR050111">
    <property type="entry name" value="C-type_lectin/snaclec_domain"/>
</dbReference>
<protein>
    <submittedName>
        <fullName evidence="3">Collectin-12</fullName>
    </submittedName>
</protein>
<dbReference type="EMBL" id="JASAOG010000015">
    <property type="protein sequence ID" value="KAK0065061.1"/>
    <property type="molecule type" value="Genomic_DNA"/>
</dbReference>
<dbReference type="InterPro" id="IPR018378">
    <property type="entry name" value="C-type_lectin_CS"/>
</dbReference>
<sequence>MSILLLGKTQIGDIFLRHCSTRSVDPSVVLSTMRFSILLFILYITVIDGIHSDINLLQAKCREGSDADYELEQEGNTFMCLKWSFWTDTFDRAKNYCQFSGTRLGVFDTWDKMKILQRRTRPTWIGLDDIQIEGRFHWHDGQEFRDPEFSGFFHRYEPSDSELMEDCVILQGSLLNDVPCSASYLFVCEKVL</sequence>
<dbReference type="InterPro" id="IPR016186">
    <property type="entry name" value="C-type_lectin-like/link_sf"/>
</dbReference>
<reference evidence="3" key="2">
    <citation type="submission" date="2023-04" db="EMBL/GenBank/DDBJ databases">
        <authorList>
            <person name="Bu L."/>
            <person name="Lu L."/>
            <person name="Laidemitt M.R."/>
            <person name="Zhang S.M."/>
            <person name="Mutuku M."/>
            <person name="Mkoji G."/>
            <person name="Steinauer M."/>
            <person name="Loker E.S."/>
        </authorList>
    </citation>
    <scope>NUCLEOTIDE SEQUENCE</scope>
    <source>
        <strain evidence="3">KasaAsao</strain>
        <tissue evidence="3">Whole Snail</tissue>
    </source>
</reference>
<keyword evidence="4" id="KW-1185">Reference proteome</keyword>
<dbReference type="Gene3D" id="3.10.100.10">
    <property type="entry name" value="Mannose-Binding Protein A, subunit A"/>
    <property type="match status" value="1"/>
</dbReference>
<dbReference type="SUPFAM" id="SSF56436">
    <property type="entry name" value="C-type lectin-like"/>
    <property type="match status" value="1"/>
</dbReference>
<dbReference type="InterPro" id="IPR016187">
    <property type="entry name" value="CTDL_fold"/>
</dbReference>
<organism evidence="3 4">
    <name type="scientific">Biomphalaria pfeifferi</name>
    <name type="common">Bloodfluke planorb</name>
    <name type="synonym">Freshwater snail</name>
    <dbReference type="NCBI Taxonomy" id="112525"/>
    <lineage>
        <taxon>Eukaryota</taxon>
        <taxon>Metazoa</taxon>
        <taxon>Spiralia</taxon>
        <taxon>Lophotrochozoa</taxon>
        <taxon>Mollusca</taxon>
        <taxon>Gastropoda</taxon>
        <taxon>Heterobranchia</taxon>
        <taxon>Euthyneura</taxon>
        <taxon>Panpulmonata</taxon>
        <taxon>Hygrophila</taxon>
        <taxon>Lymnaeoidea</taxon>
        <taxon>Planorbidae</taxon>
        <taxon>Biomphalaria</taxon>
    </lineage>
</organism>
<evidence type="ECO:0000313" key="4">
    <source>
        <dbReference type="Proteomes" id="UP001233172"/>
    </source>
</evidence>
<dbReference type="Pfam" id="PF00059">
    <property type="entry name" value="Lectin_C"/>
    <property type="match status" value="1"/>
</dbReference>
<comment type="caution">
    <text evidence="3">The sequence shown here is derived from an EMBL/GenBank/DDBJ whole genome shotgun (WGS) entry which is preliminary data.</text>
</comment>